<keyword evidence="1" id="KW-0378">Hydrolase</keyword>
<dbReference type="PANTHER" id="PTHR35561">
    <property type="entry name" value="RNA 2',3'-CYCLIC PHOSPHODIESTERASE"/>
    <property type="match status" value="1"/>
</dbReference>
<dbReference type="RefSeq" id="WP_187265681.1">
    <property type="nucleotide sequence ID" value="NZ_JBHUEJ010000003.1"/>
</dbReference>
<dbReference type="GO" id="GO:0016874">
    <property type="term" value="F:ligase activity"/>
    <property type="evidence" value="ECO:0007669"/>
    <property type="project" value="UniProtKB-KW"/>
</dbReference>
<dbReference type="Proteomes" id="UP001597304">
    <property type="component" value="Unassembled WGS sequence"/>
</dbReference>
<organism evidence="2 3">
    <name type="scientific">Ottowia flava</name>
    <dbReference type="NCBI Taxonomy" id="2675430"/>
    <lineage>
        <taxon>Bacteria</taxon>
        <taxon>Pseudomonadati</taxon>
        <taxon>Pseudomonadota</taxon>
        <taxon>Betaproteobacteria</taxon>
        <taxon>Burkholderiales</taxon>
        <taxon>Comamonadaceae</taxon>
        <taxon>Ottowia</taxon>
    </lineage>
</organism>
<evidence type="ECO:0000313" key="3">
    <source>
        <dbReference type="Proteomes" id="UP001597304"/>
    </source>
</evidence>
<evidence type="ECO:0000256" key="1">
    <source>
        <dbReference type="ARBA" id="ARBA00022801"/>
    </source>
</evidence>
<keyword evidence="3" id="KW-1185">Reference proteome</keyword>
<dbReference type="SUPFAM" id="SSF55144">
    <property type="entry name" value="LigT-like"/>
    <property type="match status" value="1"/>
</dbReference>
<dbReference type="InterPro" id="IPR009097">
    <property type="entry name" value="Cyclic_Pdiesterase"/>
</dbReference>
<dbReference type="InterPro" id="IPR004175">
    <property type="entry name" value="RNA_CPDase"/>
</dbReference>
<name>A0ABW4KPY0_9BURK</name>
<comment type="caution">
    <text evidence="2">The sequence shown here is derived from an EMBL/GenBank/DDBJ whole genome shotgun (WGS) entry which is preliminary data.</text>
</comment>
<accession>A0ABW4KPY0</accession>
<sequence>MAPAAPGFRCELFFAVQPEQEDAERISAQAEAVRQALNLYGGSVVSAPRLHISLHGLGRYDAAPKELLARALDAAARVRLAPFEVAFDQLMSFGRPDAKTDAYPLVLTESVPDPGLLALHQRLGMALADAGIPVELPFHPHMTLSRHGKHVPSQPQAPMRWTARRFVLIWSHLGKTRYERAGDWLLTA</sequence>
<protein>
    <submittedName>
        <fullName evidence="2">2'-5' RNA ligase family protein</fullName>
    </submittedName>
</protein>
<dbReference type="EMBL" id="JBHUEJ010000003">
    <property type="protein sequence ID" value="MFD1709152.1"/>
    <property type="molecule type" value="Genomic_DNA"/>
</dbReference>
<reference evidence="3" key="1">
    <citation type="journal article" date="2019" name="Int. J. Syst. Evol. Microbiol.">
        <title>The Global Catalogue of Microorganisms (GCM) 10K type strain sequencing project: providing services to taxonomists for standard genome sequencing and annotation.</title>
        <authorList>
            <consortium name="The Broad Institute Genomics Platform"/>
            <consortium name="The Broad Institute Genome Sequencing Center for Infectious Disease"/>
            <person name="Wu L."/>
            <person name="Ma J."/>
        </authorList>
    </citation>
    <scope>NUCLEOTIDE SEQUENCE [LARGE SCALE GENOMIC DNA]</scope>
    <source>
        <strain evidence="3">LMG 29247</strain>
    </source>
</reference>
<evidence type="ECO:0000313" key="2">
    <source>
        <dbReference type="EMBL" id="MFD1709152.1"/>
    </source>
</evidence>
<dbReference type="Gene3D" id="3.90.1140.10">
    <property type="entry name" value="Cyclic phosphodiesterase"/>
    <property type="match status" value="1"/>
</dbReference>
<keyword evidence="2" id="KW-0436">Ligase</keyword>
<proteinExistence type="predicted"/>
<dbReference type="Pfam" id="PF13563">
    <property type="entry name" value="2_5_RNA_ligase2"/>
    <property type="match status" value="1"/>
</dbReference>
<dbReference type="PANTHER" id="PTHR35561:SF1">
    <property type="entry name" value="RNA 2',3'-CYCLIC PHOSPHODIESTERASE"/>
    <property type="match status" value="1"/>
</dbReference>
<gene>
    <name evidence="2" type="ORF">ACFSF0_00895</name>
</gene>